<dbReference type="KEGG" id="lrz:BJI69_02685"/>
<protein>
    <recommendedName>
        <fullName evidence="3">Antitoxin Xre/MbcA/ParS-like toxin-binding domain-containing protein</fullName>
    </recommendedName>
</protein>
<name>A0A1L3EPH9_9GAMM</name>
<dbReference type="RefSeq" id="WP_046965990.1">
    <property type="nucleotide sequence ID" value="NZ_CP017480.1"/>
</dbReference>
<evidence type="ECO:0008006" key="3">
    <source>
        <dbReference type="Google" id="ProtNLM"/>
    </source>
</evidence>
<organism evidence="1 2">
    <name type="scientific">Luteibacter rhizovicinus DSM 16549</name>
    <dbReference type="NCBI Taxonomy" id="1440763"/>
    <lineage>
        <taxon>Bacteria</taxon>
        <taxon>Pseudomonadati</taxon>
        <taxon>Pseudomonadota</taxon>
        <taxon>Gammaproteobacteria</taxon>
        <taxon>Lysobacterales</taxon>
        <taxon>Rhodanobacteraceae</taxon>
        <taxon>Luteibacter</taxon>
    </lineage>
</organism>
<evidence type="ECO:0000313" key="1">
    <source>
        <dbReference type="EMBL" id="APG02922.1"/>
    </source>
</evidence>
<dbReference type="STRING" id="1440763.BJI69_02685"/>
<evidence type="ECO:0000313" key="2">
    <source>
        <dbReference type="Proteomes" id="UP000182987"/>
    </source>
</evidence>
<gene>
    <name evidence="1" type="ORF">BJI69_02685</name>
</gene>
<proteinExistence type="predicted"/>
<keyword evidence="2" id="KW-1185">Reference proteome</keyword>
<dbReference type="EMBL" id="CP017480">
    <property type="protein sequence ID" value="APG02922.1"/>
    <property type="molecule type" value="Genomic_DNA"/>
</dbReference>
<sequence length="69" mass="7950">MSVRVLCDTARVLAAARRIEPNRARRRAWYVEDPIAELGFRTAEDLVEAGETSRLIAMIEAIRTHERNR</sequence>
<dbReference type="Proteomes" id="UP000182987">
    <property type="component" value="Chromosome"/>
</dbReference>
<reference evidence="2" key="1">
    <citation type="submission" date="2016-09" db="EMBL/GenBank/DDBJ databases">
        <authorList>
            <person name="Lysoe E."/>
        </authorList>
    </citation>
    <scope>NUCLEOTIDE SEQUENCE [LARGE SCALE GENOMIC DNA]</scope>
    <source>
        <strain evidence="2">LJ96T</strain>
    </source>
</reference>
<accession>A0A1L3EPH9</accession>
<dbReference type="AlphaFoldDB" id="A0A1L3EPH9"/>
<dbReference type="OrthoDB" id="5959778at2"/>